<feature type="compositionally biased region" description="Basic and acidic residues" evidence="1">
    <location>
        <begin position="114"/>
        <end position="126"/>
    </location>
</feature>
<reference evidence="2" key="1">
    <citation type="submission" date="2024-08" db="EMBL/GenBank/DDBJ databases">
        <authorList>
            <person name="Yu S.T."/>
        </authorList>
    </citation>
    <scope>NUCLEOTIDE SEQUENCE</scope>
    <source>
        <strain evidence="2">R33</strain>
    </source>
</reference>
<feature type="region of interest" description="Disordered" evidence="1">
    <location>
        <begin position="114"/>
        <end position="167"/>
    </location>
</feature>
<dbReference type="InterPro" id="IPR035183">
    <property type="entry name" value="DUF5304"/>
</dbReference>
<organism evidence="2">
    <name type="scientific">Streptomyces sp. R33</name>
    <dbReference type="NCBI Taxonomy" id="3238629"/>
    <lineage>
        <taxon>Bacteria</taxon>
        <taxon>Bacillati</taxon>
        <taxon>Actinomycetota</taxon>
        <taxon>Actinomycetes</taxon>
        <taxon>Kitasatosporales</taxon>
        <taxon>Streptomycetaceae</taxon>
        <taxon>Streptomyces</taxon>
    </lineage>
</organism>
<dbReference type="EMBL" id="CP165727">
    <property type="protein sequence ID" value="XDV66563.1"/>
    <property type="molecule type" value="Genomic_DNA"/>
</dbReference>
<name>A0AB39YBA6_9ACTN</name>
<feature type="region of interest" description="Disordered" evidence="1">
    <location>
        <begin position="20"/>
        <end position="40"/>
    </location>
</feature>
<proteinExistence type="predicted"/>
<accession>A0AB39YBA6</accession>
<evidence type="ECO:0000313" key="2">
    <source>
        <dbReference type="EMBL" id="XDV66563.1"/>
    </source>
</evidence>
<evidence type="ECO:0000256" key="1">
    <source>
        <dbReference type="SAM" id="MobiDB-lite"/>
    </source>
</evidence>
<sequence length="167" mass="17479">MSEATDRPTDDDAWAKACAEDLAAEQERRRARQGGTDAGTGTAAEELFKLFEAVADKVSGLNNPLLGAAAQGAVRQFVNQAKAAAKPVVERNPEVFDHLAAAGSELLAAYRSAVEGHERRWTRDEPAAGAGPDGPSGERPSGDRPSGDRSDPRDGGGSGPTQRIDLD</sequence>
<dbReference type="Pfam" id="PF17230">
    <property type="entry name" value="DUF5304"/>
    <property type="match status" value="1"/>
</dbReference>
<gene>
    <name evidence="2" type="ORF">AB5J51_28365</name>
</gene>
<protein>
    <submittedName>
        <fullName evidence="2">DUF5304 domain-containing protein</fullName>
    </submittedName>
</protein>
<dbReference type="AlphaFoldDB" id="A0AB39YBA6"/>
<feature type="compositionally biased region" description="Basic and acidic residues" evidence="1">
    <location>
        <begin position="140"/>
        <end position="154"/>
    </location>
</feature>
<dbReference type="RefSeq" id="WP_053785168.1">
    <property type="nucleotide sequence ID" value="NZ_CP165727.1"/>
</dbReference>